<dbReference type="STRING" id="1123367.GCA_000621305_03331"/>
<dbReference type="CDD" id="cd02792">
    <property type="entry name" value="MopB_CT_Formate-Dh-Na-like"/>
    <property type="match status" value="1"/>
</dbReference>
<dbReference type="GO" id="GO:0009061">
    <property type="term" value="P:anaerobic respiration"/>
    <property type="evidence" value="ECO:0007669"/>
    <property type="project" value="TreeGrafter"/>
</dbReference>
<dbReference type="NCBIfam" id="TIGR01553">
    <property type="entry name" value="formate-DH-alph"/>
    <property type="match status" value="1"/>
</dbReference>
<dbReference type="FunFam" id="2.40.40.20:FF:000017">
    <property type="entry name" value="Formate dehydrogenase, alpha subunit"/>
    <property type="match status" value="1"/>
</dbReference>
<dbReference type="eggNOG" id="COG0243">
    <property type="taxonomic scope" value="Bacteria"/>
</dbReference>
<accession>N6Y4D9</accession>
<dbReference type="EMBL" id="AMXE01000054">
    <property type="protein sequence ID" value="ENO86455.1"/>
    <property type="molecule type" value="Genomic_DNA"/>
</dbReference>
<protein>
    <submittedName>
        <fullName evidence="14">Formate dehydrogenase subunit alpha</fullName>
    </submittedName>
</protein>
<dbReference type="FunFam" id="3.40.50.740:FF:000007">
    <property type="entry name" value="Formate dehydrogenase, alpha subunit, selenocysteine-containing"/>
    <property type="match status" value="1"/>
</dbReference>
<comment type="cofactor">
    <cofactor evidence="1">
        <name>[4Fe-4S] cluster</name>
        <dbReference type="ChEBI" id="CHEBI:49883"/>
    </cofactor>
</comment>
<keyword evidence="11" id="KW-0411">Iron-sulfur</keyword>
<feature type="domain" description="Molybdopterin oxidoreductase" evidence="12">
    <location>
        <begin position="2"/>
        <end position="377"/>
    </location>
</feature>
<dbReference type="PROSITE" id="PS00932">
    <property type="entry name" value="MOLYBDOPTERIN_PROK_3"/>
    <property type="match status" value="1"/>
</dbReference>
<evidence type="ECO:0000256" key="5">
    <source>
        <dbReference type="ARBA" id="ARBA00022723"/>
    </source>
</evidence>
<dbReference type="SUPFAM" id="SSF53706">
    <property type="entry name" value="Formate dehydrogenase/DMSO reductase, domains 1-3"/>
    <property type="match status" value="1"/>
</dbReference>
<sequence length="806" mass="89427">MTNHWVDIKNADLVLIMGGNAAEAHICGFKWVQEAKHGRKARLVVVDPRFTRSAAVSDYYAPIRAGSDIAFLSGVIHYLLENDKIQHEYVKTHTNASFLIDPAYGFENGLFTGYDAEKRGYDKSTWRYQMGEDGYAKVDPTLQDPNCVFQLMKRHFARYDADTVSRITGTPKDAFLKVCGMIAECSAPNRTMTILYALGWTQHSVGSQNIRSMAMIQLLLGNMGMAGGGINALRGHANVQGITDQCLFGESLPGYLHEPTEAEPTLEVFLDKRTPRMLRPGQMNYWSNYPKFFISLLKAFYGPSATPDNSFGYDWLPKMDGAYDVLAMFERMHQGRMNGFVCQGFNPLASVANKGKVSAALAKLKYLVVIDPLATDTSEFWKDYGELNKADPAQIQTEVFRLPAALFAEHEGSFTNSSRVIQWHWKAADGPGETREDTEIFGQLFVRLRAMYARDGGAFPEPIQKLHWPYRIASHPSSQELAREISGYAISDLTDASGNVTVKAGEQVAGFAVLRADGSTACGNWLYSGMWSQAGNLTARRDNSDPTGLGQSLNWGFAWPANRRILYNRASCDASGKPWDPERNVIHWNGKAWGGNDVPDMRPNATPDEGVGAFIMTGEGVARLFAPGMVEGPFPEHYEPFETPLGRNPMHPDVPAVVSNPAARVYQGDMELFGKADEFPYVATTYRLAEHFHFWSKTSKINAILQPEHFVEISEELAAEKGIRKGDVVTVRSNRGHIKAVAVVTKRIPVLTVEGRKVHTVGIPLHYGFKGETKPGYITNTLTPFVGDANTQTPEYKAFLVDIEKA</sequence>
<dbReference type="Pfam" id="PF01568">
    <property type="entry name" value="Molydop_binding"/>
    <property type="match status" value="1"/>
</dbReference>
<reference evidence="14 15" key="1">
    <citation type="submission" date="2012-09" db="EMBL/GenBank/DDBJ databases">
        <title>Draft Genome Sequences of 6 Strains from Genus Thauera.</title>
        <authorList>
            <person name="Liu B."/>
            <person name="Shapleigh J.P."/>
            <person name="Frostegard A.H."/>
        </authorList>
    </citation>
    <scope>NUCLEOTIDE SEQUENCE [LARGE SCALE GENOMIC DNA]</scope>
    <source>
        <strain evidence="15">47Lol / DSM 12138</strain>
    </source>
</reference>
<organism evidence="14 15">
    <name type="scientific">Thauera linaloolentis (strain DSM 12138 / JCM 21573 / CCUG 41526 / CIP 105981 / IAM 15112 / NBRC 102519 / 47Lol)</name>
    <dbReference type="NCBI Taxonomy" id="1123367"/>
    <lineage>
        <taxon>Bacteria</taxon>
        <taxon>Pseudomonadati</taxon>
        <taxon>Pseudomonadota</taxon>
        <taxon>Betaproteobacteria</taxon>
        <taxon>Rhodocyclales</taxon>
        <taxon>Zoogloeaceae</taxon>
        <taxon>Thauera</taxon>
    </lineage>
</organism>
<dbReference type="GO" id="GO:0051539">
    <property type="term" value="F:4 iron, 4 sulfur cluster binding"/>
    <property type="evidence" value="ECO:0007669"/>
    <property type="project" value="UniProtKB-KW"/>
</dbReference>
<dbReference type="PANTHER" id="PTHR43598">
    <property type="entry name" value="TUNGSTEN-CONTAINING FORMYLMETHANOFURAN DEHYDROGENASE 2 SUBUNIT B"/>
    <property type="match status" value="1"/>
</dbReference>
<dbReference type="GO" id="GO:0009055">
    <property type="term" value="F:electron transfer activity"/>
    <property type="evidence" value="ECO:0007669"/>
    <property type="project" value="InterPro"/>
</dbReference>
<evidence type="ECO:0000256" key="11">
    <source>
        <dbReference type="ARBA" id="ARBA00023014"/>
    </source>
</evidence>
<keyword evidence="6" id="KW-0732">Signal</keyword>
<evidence type="ECO:0000256" key="6">
    <source>
        <dbReference type="ARBA" id="ARBA00022729"/>
    </source>
</evidence>
<proteinExistence type="inferred from homology"/>
<dbReference type="Gene3D" id="3.40.228.10">
    <property type="entry name" value="Dimethylsulfoxide Reductase, domain 2"/>
    <property type="match status" value="2"/>
</dbReference>
<dbReference type="InterPro" id="IPR006657">
    <property type="entry name" value="MoPterin_dinucl-bd_dom"/>
</dbReference>
<dbReference type="GO" id="GO:0047111">
    <property type="term" value="F:formate dehydrogenase (cytochrome-c-553) activity"/>
    <property type="evidence" value="ECO:0007669"/>
    <property type="project" value="InterPro"/>
</dbReference>
<comment type="similarity">
    <text evidence="3">Belongs to the prokaryotic molybdopterin-containing oxidoreductase family.</text>
</comment>
<evidence type="ECO:0000256" key="7">
    <source>
        <dbReference type="ARBA" id="ARBA00022764"/>
    </source>
</evidence>
<dbReference type="Pfam" id="PF00384">
    <property type="entry name" value="Molybdopterin"/>
    <property type="match status" value="1"/>
</dbReference>
<comment type="subcellular location">
    <subcellularLocation>
        <location evidence="2">Periplasm</location>
    </subcellularLocation>
</comment>
<dbReference type="GO" id="GO:0008863">
    <property type="term" value="F:formate dehydrogenase (NAD+) activity"/>
    <property type="evidence" value="ECO:0007669"/>
    <property type="project" value="InterPro"/>
</dbReference>
<keyword evidence="8" id="KW-0712">Selenocysteine</keyword>
<evidence type="ECO:0000256" key="4">
    <source>
        <dbReference type="ARBA" id="ARBA00022485"/>
    </source>
</evidence>
<dbReference type="InterPro" id="IPR006443">
    <property type="entry name" value="Formate-DH-alph_fdnG"/>
</dbReference>
<dbReference type="GO" id="GO:0042597">
    <property type="term" value="C:periplasmic space"/>
    <property type="evidence" value="ECO:0007669"/>
    <property type="project" value="UniProtKB-SubCell"/>
</dbReference>
<evidence type="ECO:0000256" key="2">
    <source>
        <dbReference type="ARBA" id="ARBA00004418"/>
    </source>
</evidence>
<keyword evidence="9" id="KW-0560">Oxidoreductase</keyword>
<evidence type="ECO:0000256" key="1">
    <source>
        <dbReference type="ARBA" id="ARBA00001966"/>
    </source>
</evidence>
<dbReference type="Gene3D" id="3.40.50.740">
    <property type="match status" value="1"/>
</dbReference>
<keyword evidence="7" id="KW-0574">Periplasm</keyword>
<comment type="caution">
    <text evidence="14">The sequence shown here is derived from an EMBL/GenBank/DDBJ whole genome shotgun (WGS) entry which is preliminary data.</text>
</comment>
<dbReference type="FunFam" id="3.40.228.10:FF:000009">
    <property type="entry name" value="Formate dehydrogenase, alpha subunit, selenocysteine-containing"/>
    <property type="match status" value="1"/>
</dbReference>
<dbReference type="GO" id="GO:0043546">
    <property type="term" value="F:molybdopterin cofactor binding"/>
    <property type="evidence" value="ECO:0007669"/>
    <property type="project" value="InterPro"/>
</dbReference>
<keyword evidence="15" id="KW-1185">Reference proteome</keyword>
<dbReference type="InterPro" id="IPR006655">
    <property type="entry name" value="Mopterin_OxRdtase_prok_CS"/>
</dbReference>
<gene>
    <name evidence="14" type="ORF">C666_13130</name>
</gene>
<keyword evidence="4" id="KW-0004">4Fe-4S</keyword>
<dbReference type="eggNOG" id="COG3383">
    <property type="taxonomic scope" value="Bacteria"/>
</dbReference>
<evidence type="ECO:0000256" key="9">
    <source>
        <dbReference type="ARBA" id="ARBA00023002"/>
    </source>
</evidence>
<evidence type="ECO:0000259" key="12">
    <source>
        <dbReference type="Pfam" id="PF00384"/>
    </source>
</evidence>
<name>N6Y4D9_THAL4</name>
<dbReference type="Gene3D" id="2.40.40.20">
    <property type="match status" value="1"/>
</dbReference>
<dbReference type="Proteomes" id="UP000013232">
    <property type="component" value="Unassembled WGS sequence"/>
</dbReference>
<keyword evidence="10" id="KW-0408">Iron</keyword>
<dbReference type="InterPro" id="IPR006656">
    <property type="entry name" value="Mopterin_OxRdtase"/>
</dbReference>
<evidence type="ECO:0000313" key="15">
    <source>
        <dbReference type="Proteomes" id="UP000013232"/>
    </source>
</evidence>
<evidence type="ECO:0000259" key="13">
    <source>
        <dbReference type="Pfam" id="PF01568"/>
    </source>
</evidence>
<evidence type="ECO:0000313" key="14">
    <source>
        <dbReference type="EMBL" id="ENO86455.1"/>
    </source>
</evidence>
<dbReference type="GO" id="GO:0030151">
    <property type="term" value="F:molybdenum ion binding"/>
    <property type="evidence" value="ECO:0007669"/>
    <property type="project" value="TreeGrafter"/>
</dbReference>
<dbReference type="InterPro" id="IPR009010">
    <property type="entry name" value="Asp_de-COase-like_dom_sf"/>
</dbReference>
<evidence type="ECO:0000256" key="10">
    <source>
        <dbReference type="ARBA" id="ARBA00023004"/>
    </source>
</evidence>
<keyword evidence="5" id="KW-0479">Metal-binding</keyword>
<feature type="domain" description="Molybdopterin dinucleotide-binding" evidence="13">
    <location>
        <begin position="682"/>
        <end position="799"/>
    </location>
</feature>
<dbReference type="SUPFAM" id="SSF50692">
    <property type="entry name" value="ADC-like"/>
    <property type="match status" value="1"/>
</dbReference>
<evidence type="ECO:0000256" key="3">
    <source>
        <dbReference type="ARBA" id="ARBA00010312"/>
    </source>
</evidence>
<dbReference type="PANTHER" id="PTHR43598:SF1">
    <property type="entry name" value="FORMATE DEHYDROGENASE-O MAJOR SUBUNIT"/>
    <property type="match status" value="1"/>
</dbReference>
<evidence type="ECO:0000256" key="8">
    <source>
        <dbReference type="ARBA" id="ARBA00022933"/>
    </source>
</evidence>
<dbReference type="AlphaFoldDB" id="N6Y4D9"/>